<name>A0A0L6UZJ3_9BASI</name>
<protein>
    <submittedName>
        <fullName evidence="2">Uncharacterized protein</fullName>
    </submittedName>
</protein>
<dbReference type="EMBL" id="LAVV01008069">
    <property type="protein sequence ID" value="KNZ53884.1"/>
    <property type="molecule type" value="Genomic_DNA"/>
</dbReference>
<feature type="non-terminal residue" evidence="2">
    <location>
        <position position="1"/>
    </location>
</feature>
<dbReference type="VEuPathDB" id="FungiDB:VP01_310g7"/>
<keyword evidence="3" id="KW-1185">Reference proteome</keyword>
<evidence type="ECO:0000313" key="2">
    <source>
        <dbReference type="EMBL" id="KNZ53884.1"/>
    </source>
</evidence>
<proteinExistence type="predicted"/>
<sequence length="194" mass="22669">NLKPLNYSQEYEAQDQDFSQKNEPIWTCVLQEEDERCEPSKFEQIQPNHVASEQKGQNSNKMKPFLKPPNTPDTSLINQYIEKILYVEADGHYALMDVRKEMHSNLKIGSENTCGQIGNLPFFYYGRSWSQKYLPLTTLPFNINPPIFIGLPAFCGLEMKDDNLFPKAPLENNWEQIVTQKEMKWKNMSLRFLI</sequence>
<reference evidence="2 3" key="1">
    <citation type="submission" date="2015-08" db="EMBL/GenBank/DDBJ databases">
        <title>Next Generation Sequencing and Analysis of the Genome of Puccinia sorghi L Schw, the Causal Agent of Maize Common Rust.</title>
        <authorList>
            <person name="Rochi L."/>
            <person name="Burguener G."/>
            <person name="Darino M."/>
            <person name="Turjanski A."/>
            <person name="Kreff E."/>
            <person name="Dieguez M.J."/>
            <person name="Sacco F."/>
        </authorList>
    </citation>
    <scope>NUCLEOTIDE SEQUENCE [LARGE SCALE GENOMIC DNA]</scope>
    <source>
        <strain evidence="2 3">RO10H11247</strain>
    </source>
</reference>
<dbReference type="AlphaFoldDB" id="A0A0L6UZJ3"/>
<feature type="region of interest" description="Disordered" evidence="1">
    <location>
        <begin position="39"/>
        <end position="69"/>
    </location>
</feature>
<accession>A0A0L6UZJ3</accession>
<organism evidence="2 3">
    <name type="scientific">Puccinia sorghi</name>
    <dbReference type="NCBI Taxonomy" id="27349"/>
    <lineage>
        <taxon>Eukaryota</taxon>
        <taxon>Fungi</taxon>
        <taxon>Dikarya</taxon>
        <taxon>Basidiomycota</taxon>
        <taxon>Pucciniomycotina</taxon>
        <taxon>Pucciniomycetes</taxon>
        <taxon>Pucciniales</taxon>
        <taxon>Pucciniaceae</taxon>
        <taxon>Puccinia</taxon>
    </lineage>
</organism>
<gene>
    <name evidence="2" type="ORF">VP01_310g7</name>
</gene>
<feature type="compositionally biased region" description="Polar residues" evidence="1">
    <location>
        <begin position="43"/>
        <end position="61"/>
    </location>
</feature>
<evidence type="ECO:0000313" key="3">
    <source>
        <dbReference type="Proteomes" id="UP000037035"/>
    </source>
</evidence>
<dbReference type="Proteomes" id="UP000037035">
    <property type="component" value="Unassembled WGS sequence"/>
</dbReference>
<evidence type="ECO:0000256" key="1">
    <source>
        <dbReference type="SAM" id="MobiDB-lite"/>
    </source>
</evidence>
<comment type="caution">
    <text evidence="2">The sequence shown here is derived from an EMBL/GenBank/DDBJ whole genome shotgun (WGS) entry which is preliminary data.</text>
</comment>